<keyword evidence="6" id="KW-0325">Glycoprotein</keyword>
<gene>
    <name evidence="11" type="ORF">MNOR_LOCUS34580</name>
</gene>
<keyword evidence="4 9" id="KW-0479">Metal-binding</keyword>
<dbReference type="PANTHER" id="PTHR18952">
    <property type="entry name" value="CARBONIC ANHYDRASE"/>
    <property type="match status" value="1"/>
</dbReference>
<evidence type="ECO:0000256" key="2">
    <source>
        <dbReference type="ARBA" id="ARBA00010718"/>
    </source>
</evidence>
<dbReference type="GO" id="GO:0005886">
    <property type="term" value="C:plasma membrane"/>
    <property type="evidence" value="ECO:0007669"/>
    <property type="project" value="TreeGrafter"/>
</dbReference>
<dbReference type="SMART" id="SM01057">
    <property type="entry name" value="Carb_anhydrase"/>
    <property type="match status" value="1"/>
</dbReference>
<evidence type="ECO:0000256" key="3">
    <source>
        <dbReference type="ARBA" id="ARBA00012925"/>
    </source>
</evidence>
<organism evidence="11 12">
    <name type="scientific">Meganyctiphanes norvegica</name>
    <name type="common">Northern krill</name>
    <name type="synonym">Thysanopoda norvegica</name>
    <dbReference type="NCBI Taxonomy" id="48144"/>
    <lineage>
        <taxon>Eukaryota</taxon>
        <taxon>Metazoa</taxon>
        <taxon>Ecdysozoa</taxon>
        <taxon>Arthropoda</taxon>
        <taxon>Crustacea</taxon>
        <taxon>Multicrustacea</taxon>
        <taxon>Malacostraca</taxon>
        <taxon>Eumalacostraca</taxon>
        <taxon>Eucarida</taxon>
        <taxon>Euphausiacea</taxon>
        <taxon>Euphausiidae</taxon>
        <taxon>Meganyctiphanes</taxon>
    </lineage>
</organism>
<protein>
    <recommendedName>
        <fullName evidence="3 9">Carbonic anhydrase</fullName>
        <ecNumber evidence="3 9">4.2.1.1</ecNumber>
    </recommendedName>
</protein>
<feature type="domain" description="Alpha-carbonic anhydrase" evidence="10">
    <location>
        <begin position="9"/>
        <end position="264"/>
    </location>
</feature>
<dbReference type="FunFam" id="3.10.200.10:FF:000003">
    <property type="entry name" value="Carbonic anhydrase 12"/>
    <property type="match status" value="1"/>
</dbReference>
<reference evidence="11 12" key="1">
    <citation type="submission" date="2024-05" db="EMBL/GenBank/DDBJ databases">
        <authorList>
            <person name="Wallberg A."/>
        </authorList>
    </citation>
    <scope>NUCLEOTIDE SEQUENCE [LARGE SCALE GENOMIC DNA]</scope>
</reference>
<keyword evidence="12" id="KW-1185">Reference proteome</keyword>
<dbReference type="InterPro" id="IPR036398">
    <property type="entry name" value="CA_dom_sf"/>
</dbReference>
<dbReference type="InterPro" id="IPR023561">
    <property type="entry name" value="Carbonic_anhydrase_a-class"/>
</dbReference>
<keyword evidence="7 9" id="KW-0456">Lyase</keyword>
<sequence length="294" mass="32004">TGAWAAGGHHWTYEGESGPSHWANSFDACGGKRQSPINIETGSVKVEYWQPFMFKNYNVPATAMRVANNGHTAKVEMDAKTAPRVSQGGLKGDYIFAQMHFHWGADSAQGSEHTIDGVRYPLEMHIVNYKASYGDLGTAVTKPDGLAVLGVMFEVSNTNNAALTPLVNALANITDAGANAVVSTAYPLQAFLPKDTDKFYRYEGSLTTPTCNEAVIWTVFDTPVEVSESQLKALRGIKTEDGYKLVNNYRPPQPLNNRKVLVSGVGNSADSVSMKKMGLALYFMSTMTVIMMNM</sequence>
<dbReference type="CDD" id="cd00326">
    <property type="entry name" value="alpha_CA"/>
    <property type="match status" value="1"/>
</dbReference>
<evidence type="ECO:0000259" key="10">
    <source>
        <dbReference type="PROSITE" id="PS51144"/>
    </source>
</evidence>
<evidence type="ECO:0000256" key="1">
    <source>
        <dbReference type="ARBA" id="ARBA00002904"/>
    </source>
</evidence>
<dbReference type="InterPro" id="IPR018338">
    <property type="entry name" value="Carbonic_anhydrase_a-class_CS"/>
</dbReference>
<dbReference type="AlphaFoldDB" id="A0AAV2S8M6"/>
<evidence type="ECO:0000256" key="4">
    <source>
        <dbReference type="ARBA" id="ARBA00022723"/>
    </source>
</evidence>
<proteinExistence type="inferred from homology"/>
<evidence type="ECO:0000313" key="11">
    <source>
        <dbReference type="EMBL" id="CAL4174837.1"/>
    </source>
</evidence>
<dbReference type="Proteomes" id="UP001497623">
    <property type="component" value="Unassembled WGS sequence"/>
</dbReference>
<dbReference type="PROSITE" id="PS00162">
    <property type="entry name" value="ALPHA_CA_1"/>
    <property type="match status" value="1"/>
</dbReference>
<evidence type="ECO:0000256" key="9">
    <source>
        <dbReference type="RuleBase" id="RU367011"/>
    </source>
</evidence>
<evidence type="ECO:0000313" key="12">
    <source>
        <dbReference type="Proteomes" id="UP001497623"/>
    </source>
</evidence>
<dbReference type="Pfam" id="PF00194">
    <property type="entry name" value="Carb_anhydrase"/>
    <property type="match status" value="1"/>
</dbReference>
<dbReference type="EMBL" id="CAXKWB010053793">
    <property type="protein sequence ID" value="CAL4174837.1"/>
    <property type="molecule type" value="Genomic_DNA"/>
</dbReference>
<accession>A0AAV2S8M6</accession>
<comment type="cofactor">
    <cofactor evidence="9">
        <name>Zn(2+)</name>
        <dbReference type="ChEBI" id="CHEBI:29105"/>
    </cofactor>
</comment>
<evidence type="ECO:0000256" key="6">
    <source>
        <dbReference type="ARBA" id="ARBA00023180"/>
    </source>
</evidence>
<evidence type="ECO:0000256" key="5">
    <source>
        <dbReference type="ARBA" id="ARBA00022833"/>
    </source>
</evidence>
<comment type="caution">
    <text evidence="11">The sequence shown here is derived from an EMBL/GenBank/DDBJ whole genome shotgun (WGS) entry which is preliminary data.</text>
</comment>
<dbReference type="PANTHER" id="PTHR18952:SF265">
    <property type="entry name" value="CARBONIC ANHYDRASE"/>
    <property type="match status" value="1"/>
</dbReference>
<comment type="catalytic activity">
    <reaction evidence="8 9">
        <text>hydrogencarbonate + H(+) = CO2 + H2O</text>
        <dbReference type="Rhea" id="RHEA:10748"/>
        <dbReference type="ChEBI" id="CHEBI:15377"/>
        <dbReference type="ChEBI" id="CHEBI:15378"/>
        <dbReference type="ChEBI" id="CHEBI:16526"/>
        <dbReference type="ChEBI" id="CHEBI:17544"/>
        <dbReference type="EC" id="4.2.1.1"/>
    </reaction>
</comment>
<dbReference type="GO" id="GO:0008270">
    <property type="term" value="F:zinc ion binding"/>
    <property type="evidence" value="ECO:0007669"/>
    <property type="project" value="UniProtKB-UniRule"/>
</dbReference>
<comment type="similarity">
    <text evidence="2 9">Belongs to the alpha-carbonic anhydrase family.</text>
</comment>
<dbReference type="InterPro" id="IPR001148">
    <property type="entry name" value="CA_dom"/>
</dbReference>
<dbReference type="PROSITE" id="PS51144">
    <property type="entry name" value="ALPHA_CA_2"/>
    <property type="match status" value="1"/>
</dbReference>
<name>A0AAV2S8M6_MEGNR</name>
<comment type="function">
    <text evidence="1 9">Reversible hydration of carbon dioxide.</text>
</comment>
<dbReference type="SUPFAM" id="SSF51069">
    <property type="entry name" value="Carbonic anhydrase"/>
    <property type="match status" value="1"/>
</dbReference>
<dbReference type="Gene3D" id="3.10.200.10">
    <property type="entry name" value="Alpha carbonic anhydrase"/>
    <property type="match status" value="1"/>
</dbReference>
<keyword evidence="5 9" id="KW-0862">Zinc</keyword>
<dbReference type="EC" id="4.2.1.1" evidence="3 9"/>
<evidence type="ECO:0000256" key="8">
    <source>
        <dbReference type="ARBA" id="ARBA00048348"/>
    </source>
</evidence>
<dbReference type="GO" id="GO:0004089">
    <property type="term" value="F:carbonate dehydratase activity"/>
    <property type="evidence" value="ECO:0007669"/>
    <property type="project" value="UniProtKB-UniRule"/>
</dbReference>
<evidence type="ECO:0000256" key="7">
    <source>
        <dbReference type="ARBA" id="ARBA00023239"/>
    </source>
</evidence>
<feature type="non-terminal residue" evidence="11">
    <location>
        <position position="1"/>
    </location>
</feature>